<keyword evidence="4" id="KW-0479">Metal-binding</keyword>
<dbReference type="RefSeq" id="WP_091942741.1">
    <property type="nucleotide sequence ID" value="NZ_FOEE01000005.1"/>
</dbReference>
<dbReference type="InterPro" id="IPR006439">
    <property type="entry name" value="HAD-SF_hydro_IA"/>
</dbReference>
<evidence type="ECO:0000256" key="1">
    <source>
        <dbReference type="ARBA" id="ARBA00001946"/>
    </source>
</evidence>
<name>A0A1H8T4Q3_9ACTN</name>
<dbReference type="InterPro" id="IPR023214">
    <property type="entry name" value="HAD_sf"/>
</dbReference>
<dbReference type="PANTHER" id="PTHR46193">
    <property type="entry name" value="6-PHOSPHOGLUCONATE PHOSPHATASE"/>
    <property type="match status" value="1"/>
</dbReference>
<comment type="catalytic activity">
    <reaction evidence="8">
        <text>beta-D-glucose 1-phosphate = beta-D-glucose 6-phosphate</text>
        <dbReference type="Rhea" id="RHEA:20113"/>
        <dbReference type="ChEBI" id="CHEBI:57684"/>
        <dbReference type="ChEBI" id="CHEBI:58247"/>
        <dbReference type="EC" id="5.4.2.6"/>
    </reaction>
</comment>
<organism evidence="11 12">
    <name type="scientific">Trujillonella endophytica</name>
    <dbReference type="NCBI Taxonomy" id="673521"/>
    <lineage>
        <taxon>Bacteria</taxon>
        <taxon>Bacillati</taxon>
        <taxon>Actinomycetota</taxon>
        <taxon>Actinomycetes</taxon>
        <taxon>Geodermatophilales</taxon>
        <taxon>Geodermatophilaceae</taxon>
        <taxon>Trujillonella</taxon>
    </lineage>
</organism>
<dbReference type="InterPro" id="IPR023198">
    <property type="entry name" value="PGP-like_dom2"/>
</dbReference>
<dbReference type="AlphaFoldDB" id="A0A1H8T4Q3"/>
<dbReference type="PANTHER" id="PTHR46193:SF18">
    <property type="entry name" value="HEXITOL PHOSPHATASE B"/>
    <property type="match status" value="1"/>
</dbReference>
<accession>A0A1H8T4Q3</accession>
<sequence>MLGLPDGIRACLFDMDGVLTRTATVHMAAWKRTFDEFLRARDPGAREFSQDDYNRFVDGKPRADGVRDFLAGRGITLPEGTADDGPDAATVHGVGQRKNVLLLRELDEHGVDVYPGSLRFLEAARAAGLATAVVTASANGEQVVAAGGFGPLIDARVDGVVAAAEGLRGKPAPDTFLAGARALGVEPAQAVVFEDALAGVAAGRAGAFGYVVGVDRVGQAEALRRGGADVVVQDLADLLDGTDGGPAMTEDRT</sequence>
<evidence type="ECO:0000313" key="11">
    <source>
        <dbReference type="EMBL" id="SEO86000.1"/>
    </source>
</evidence>
<dbReference type="GO" id="GO:0008801">
    <property type="term" value="F:beta-phosphoglucomutase activity"/>
    <property type="evidence" value="ECO:0007669"/>
    <property type="project" value="UniProtKB-EC"/>
</dbReference>
<dbReference type="SFLD" id="SFLDG01129">
    <property type="entry name" value="C1.5:_HAD__Beta-PGM__Phosphata"/>
    <property type="match status" value="1"/>
</dbReference>
<comment type="similarity">
    <text evidence="2">Belongs to the HAD-like hydrolase superfamily. CbbY/CbbZ/Gph/YieH family.</text>
</comment>
<evidence type="ECO:0000256" key="7">
    <source>
        <dbReference type="ARBA" id="ARBA00023277"/>
    </source>
</evidence>
<comment type="cofactor">
    <cofactor evidence="1">
        <name>Mg(2+)</name>
        <dbReference type="ChEBI" id="CHEBI:18420"/>
    </cofactor>
</comment>
<dbReference type="InterPro" id="IPR036412">
    <property type="entry name" value="HAD-like_sf"/>
</dbReference>
<dbReference type="NCBIfam" id="TIGR02009">
    <property type="entry name" value="PGMB-YQAB-SF"/>
    <property type="match status" value="1"/>
</dbReference>
<keyword evidence="3" id="KW-0597">Phosphoprotein</keyword>
<evidence type="ECO:0000256" key="4">
    <source>
        <dbReference type="ARBA" id="ARBA00022723"/>
    </source>
</evidence>
<evidence type="ECO:0000256" key="8">
    <source>
        <dbReference type="ARBA" id="ARBA00044926"/>
    </source>
</evidence>
<dbReference type="Gene3D" id="3.40.50.1000">
    <property type="entry name" value="HAD superfamily/HAD-like"/>
    <property type="match status" value="1"/>
</dbReference>
<dbReference type="Proteomes" id="UP000198960">
    <property type="component" value="Unassembled WGS sequence"/>
</dbReference>
<dbReference type="InterPro" id="IPR010976">
    <property type="entry name" value="B-phosphoglucomutase_hydrolase"/>
</dbReference>
<dbReference type="SUPFAM" id="SSF56784">
    <property type="entry name" value="HAD-like"/>
    <property type="match status" value="1"/>
</dbReference>
<dbReference type="EMBL" id="FOEE01000005">
    <property type="protein sequence ID" value="SEO86000.1"/>
    <property type="molecule type" value="Genomic_DNA"/>
</dbReference>
<keyword evidence="11" id="KW-0378">Hydrolase</keyword>
<evidence type="ECO:0000256" key="9">
    <source>
        <dbReference type="ARBA" id="ARBA00044968"/>
    </source>
</evidence>
<keyword evidence="5" id="KW-0460">Magnesium</keyword>
<dbReference type="EC" id="5.4.2.6" evidence="9"/>
<dbReference type="STRING" id="673521.SAMN05660991_02071"/>
<keyword evidence="12" id="KW-1185">Reference proteome</keyword>
<dbReference type="NCBIfam" id="TIGR01509">
    <property type="entry name" value="HAD-SF-IA-v3"/>
    <property type="match status" value="1"/>
</dbReference>
<dbReference type="GO" id="GO:0046872">
    <property type="term" value="F:metal ion binding"/>
    <property type="evidence" value="ECO:0007669"/>
    <property type="project" value="UniProtKB-KW"/>
</dbReference>
<evidence type="ECO:0000256" key="6">
    <source>
        <dbReference type="ARBA" id="ARBA00023235"/>
    </source>
</evidence>
<evidence type="ECO:0000256" key="2">
    <source>
        <dbReference type="ARBA" id="ARBA00006171"/>
    </source>
</evidence>
<protein>
    <recommendedName>
        <fullName evidence="10">Beta-phosphoglucomutase</fullName>
        <ecNumber evidence="9">5.4.2.6</ecNumber>
    </recommendedName>
</protein>
<proteinExistence type="inferred from homology"/>
<keyword evidence="7" id="KW-0119">Carbohydrate metabolism</keyword>
<dbReference type="GO" id="GO:0016787">
    <property type="term" value="F:hydrolase activity"/>
    <property type="evidence" value="ECO:0007669"/>
    <property type="project" value="UniProtKB-KW"/>
</dbReference>
<dbReference type="Gene3D" id="1.10.150.240">
    <property type="entry name" value="Putative phosphatase, domain 2"/>
    <property type="match status" value="1"/>
</dbReference>
<evidence type="ECO:0000313" key="12">
    <source>
        <dbReference type="Proteomes" id="UP000198960"/>
    </source>
</evidence>
<reference evidence="12" key="1">
    <citation type="submission" date="2016-10" db="EMBL/GenBank/DDBJ databases">
        <authorList>
            <person name="Varghese N."/>
            <person name="Submissions S."/>
        </authorList>
    </citation>
    <scope>NUCLEOTIDE SEQUENCE [LARGE SCALE GENOMIC DNA]</scope>
    <source>
        <strain evidence="12">DSM 45413</strain>
    </source>
</reference>
<keyword evidence="6" id="KW-0413">Isomerase</keyword>
<dbReference type="SFLD" id="SFLDS00003">
    <property type="entry name" value="Haloacid_Dehalogenase"/>
    <property type="match status" value="1"/>
</dbReference>
<evidence type="ECO:0000256" key="3">
    <source>
        <dbReference type="ARBA" id="ARBA00022553"/>
    </source>
</evidence>
<dbReference type="InterPro" id="IPR051600">
    <property type="entry name" value="Beta-PGM-like"/>
</dbReference>
<gene>
    <name evidence="11" type="ORF">SAMN05660991_02071</name>
</gene>
<evidence type="ECO:0000256" key="10">
    <source>
        <dbReference type="ARBA" id="ARBA00044991"/>
    </source>
</evidence>
<evidence type="ECO:0000256" key="5">
    <source>
        <dbReference type="ARBA" id="ARBA00022842"/>
    </source>
</evidence>
<dbReference type="OrthoDB" id="9797743at2"/>
<dbReference type="Pfam" id="PF00702">
    <property type="entry name" value="Hydrolase"/>
    <property type="match status" value="1"/>
</dbReference>